<dbReference type="EMBL" id="CP039350">
    <property type="protein sequence ID" value="QCD96699.1"/>
    <property type="molecule type" value="Genomic_DNA"/>
</dbReference>
<name>A0A4D6M5P2_VIGUN</name>
<evidence type="ECO:0000313" key="2">
    <source>
        <dbReference type="Proteomes" id="UP000501690"/>
    </source>
</evidence>
<evidence type="ECO:0000313" key="1">
    <source>
        <dbReference type="EMBL" id="QCD96699.1"/>
    </source>
</evidence>
<reference evidence="1 2" key="1">
    <citation type="submission" date="2019-04" db="EMBL/GenBank/DDBJ databases">
        <title>An improved genome assembly and genetic linkage map for asparagus bean, Vigna unguiculata ssp. sesquipedialis.</title>
        <authorList>
            <person name="Xia Q."/>
            <person name="Zhang R."/>
            <person name="Dong Y."/>
        </authorList>
    </citation>
    <scope>NUCLEOTIDE SEQUENCE [LARGE SCALE GENOMIC DNA]</scope>
    <source>
        <tissue evidence="1">Leaf</tissue>
    </source>
</reference>
<gene>
    <name evidence="1" type="ORF">DEO72_LG6g1407</name>
</gene>
<sequence>MDAKAFQQVVEDTEEEKSGNEGIIMVSLSYTTDPMIEDEEMENPQDVVDGWFYFFEKL</sequence>
<organism evidence="1 2">
    <name type="scientific">Vigna unguiculata</name>
    <name type="common">Cowpea</name>
    <dbReference type="NCBI Taxonomy" id="3917"/>
    <lineage>
        <taxon>Eukaryota</taxon>
        <taxon>Viridiplantae</taxon>
        <taxon>Streptophyta</taxon>
        <taxon>Embryophyta</taxon>
        <taxon>Tracheophyta</taxon>
        <taxon>Spermatophyta</taxon>
        <taxon>Magnoliopsida</taxon>
        <taxon>eudicotyledons</taxon>
        <taxon>Gunneridae</taxon>
        <taxon>Pentapetalae</taxon>
        <taxon>rosids</taxon>
        <taxon>fabids</taxon>
        <taxon>Fabales</taxon>
        <taxon>Fabaceae</taxon>
        <taxon>Papilionoideae</taxon>
        <taxon>50 kb inversion clade</taxon>
        <taxon>NPAAA clade</taxon>
        <taxon>indigoferoid/millettioid clade</taxon>
        <taxon>Phaseoleae</taxon>
        <taxon>Vigna</taxon>
    </lineage>
</organism>
<proteinExistence type="predicted"/>
<dbReference type="AlphaFoldDB" id="A0A4D6M5P2"/>
<dbReference type="Proteomes" id="UP000501690">
    <property type="component" value="Linkage Group LG6"/>
</dbReference>
<accession>A0A4D6M5P2</accession>
<protein>
    <submittedName>
        <fullName evidence="1">Uncharacterized protein</fullName>
    </submittedName>
</protein>
<keyword evidence="2" id="KW-1185">Reference proteome</keyword>